<organism evidence="3 4">
    <name type="scientific">Desulfobulbus propionicus (strain ATCC 33891 / DSM 2032 / VKM B-1956 / 1pr3)</name>
    <dbReference type="NCBI Taxonomy" id="577650"/>
    <lineage>
        <taxon>Bacteria</taxon>
        <taxon>Pseudomonadati</taxon>
        <taxon>Thermodesulfobacteriota</taxon>
        <taxon>Desulfobulbia</taxon>
        <taxon>Desulfobulbales</taxon>
        <taxon>Desulfobulbaceae</taxon>
        <taxon>Desulfobulbus</taxon>
    </lineage>
</organism>
<dbReference type="AlphaFoldDB" id="A0A7U4DPM7"/>
<evidence type="ECO:0000256" key="1">
    <source>
        <dbReference type="ARBA" id="ARBA00022679"/>
    </source>
</evidence>
<sequence>MVLSPMATGNGAYIVHKTLESKIDEYRVVPYNPYRTLFPPSLLFHRFGSKTRLVHTTPDYGIFHKRRNIPLILTFHNYVLDPFMQKYSNLLQNIHYRTDLKLLTQLAVSNAQAITAVSHFTADLAKRDLRLNHPITVIHNGVDHNLFRPLKSVKYHPTKTIKVLFCGNLTRRKGAQWLIPIVEKLDKNISIAYTAGLRTHDSLPRHPQLECLGAIPHHSMPSVYQSADILLFPTVREGFGLAVAEAMACGLPVVATNCSSLPELIDDGKGGFLCPLGDIESFAEKICFLAENYQQRRDMGAYNREKVEKMFTIEHMVSQYVELFERTLARY</sequence>
<keyword evidence="4" id="KW-1185">Reference proteome</keyword>
<dbReference type="GO" id="GO:0016757">
    <property type="term" value="F:glycosyltransferase activity"/>
    <property type="evidence" value="ECO:0007669"/>
    <property type="project" value="TreeGrafter"/>
</dbReference>
<dbReference type="Proteomes" id="UP000006365">
    <property type="component" value="Chromosome"/>
</dbReference>
<evidence type="ECO:0000313" key="4">
    <source>
        <dbReference type="Proteomes" id="UP000006365"/>
    </source>
</evidence>
<dbReference type="EMBL" id="CP002364">
    <property type="protein sequence ID" value="ADW18234.1"/>
    <property type="molecule type" value="Genomic_DNA"/>
</dbReference>
<name>A0A7U4DPM7_DESPD</name>
<dbReference type="Gene3D" id="3.40.50.2000">
    <property type="entry name" value="Glycogen Phosphorylase B"/>
    <property type="match status" value="2"/>
</dbReference>
<dbReference type="SUPFAM" id="SSF53756">
    <property type="entry name" value="UDP-Glycosyltransferase/glycogen phosphorylase"/>
    <property type="match status" value="1"/>
</dbReference>
<dbReference type="RefSeq" id="WP_015724774.1">
    <property type="nucleotide sequence ID" value="NC_014972.1"/>
</dbReference>
<dbReference type="InterPro" id="IPR028098">
    <property type="entry name" value="Glyco_trans_4-like_N"/>
</dbReference>
<evidence type="ECO:0000313" key="3">
    <source>
        <dbReference type="EMBL" id="ADW18234.1"/>
    </source>
</evidence>
<reference evidence="3 4" key="1">
    <citation type="journal article" date="2011" name="Stand. Genomic Sci.">
        <title>Complete genome sequence of Desulfobulbus propionicus type strain (1pr3).</title>
        <authorList>
            <person name="Pagani I."/>
            <person name="Lapidus A."/>
            <person name="Nolan M."/>
            <person name="Lucas S."/>
            <person name="Hammon N."/>
            <person name="Deshpande S."/>
            <person name="Cheng J.F."/>
            <person name="Chertkov O."/>
            <person name="Davenport K."/>
            <person name="Tapia R."/>
            <person name="Han C."/>
            <person name="Goodwin L."/>
            <person name="Pitluck S."/>
            <person name="Liolios K."/>
            <person name="Mavromatis K."/>
            <person name="Ivanova N."/>
            <person name="Mikhailova N."/>
            <person name="Pati A."/>
            <person name="Chen A."/>
            <person name="Palaniappan K."/>
            <person name="Land M."/>
            <person name="Hauser L."/>
            <person name="Chang Y.J."/>
            <person name="Jeffries C.D."/>
            <person name="Detter J.C."/>
            <person name="Brambilla E."/>
            <person name="Kannan K.P."/>
            <person name="Djao O.D."/>
            <person name="Rohde M."/>
            <person name="Pukall R."/>
            <person name="Spring S."/>
            <person name="Goker M."/>
            <person name="Sikorski J."/>
            <person name="Woyke T."/>
            <person name="Bristow J."/>
            <person name="Eisen J.A."/>
            <person name="Markowitz V."/>
            <person name="Hugenholtz P."/>
            <person name="Kyrpides N.C."/>
            <person name="Klenk H.P."/>
        </authorList>
    </citation>
    <scope>NUCLEOTIDE SEQUENCE [LARGE SCALE GENOMIC DNA]</scope>
    <source>
        <strain evidence="4">ATCC 33891 / DSM 2032 / 1pr3</strain>
    </source>
</reference>
<dbReference type="KEGG" id="dpr:Despr_2086"/>
<evidence type="ECO:0000259" key="2">
    <source>
        <dbReference type="Pfam" id="PF13439"/>
    </source>
</evidence>
<proteinExistence type="predicted"/>
<gene>
    <name evidence="3" type="ordered locus">Despr_2086</name>
</gene>
<dbReference type="CDD" id="cd03801">
    <property type="entry name" value="GT4_PimA-like"/>
    <property type="match status" value="1"/>
</dbReference>
<dbReference type="Pfam" id="PF13439">
    <property type="entry name" value="Glyco_transf_4"/>
    <property type="match status" value="1"/>
</dbReference>
<dbReference type="PANTHER" id="PTHR46401:SF2">
    <property type="entry name" value="GLYCOSYLTRANSFERASE WBBK-RELATED"/>
    <property type="match status" value="1"/>
</dbReference>
<dbReference type="PANTHER" id="PTHR46401">
    <property type="entry name" value="GLYCOSYLTRANSFERASE WBBK-RELATED"/>
    <property type="match status" value="1"/>
</dbReference>
<dbReference type="Pfam" id="PF13692">
    <property type="entry name" value="Glyco_trans_1_4"/>
    <property type="match status" value="1"/>
</dbReference>
<protein>
    <submittedName>
        <fullName evidence="3">Glycosyl transferase group 1</fullName>
    </submittedName>
</protein>
<feature type="domain" description="Glycosyltransferase subfamily 4-like N-terminal" evidence="2">
    <location>
        <begin position="50"/>
        <end position="145"/>
    </location>
</feature>
<keyword evidence="1 3" id="KW-0808">Transferase</keyword>
<accession>A0A7U4DPM7</accession>